<dbReference type="Gene3D" id="1.10.510.10">
    <property type="entry name" value="Transferase(Phosphotransferase) domain 1"/>
    <property type="match status" value="1"/>
</dbReference>
<dbReference type="InterPro" id="IPR011009">
    <property type="entry name" value="Kinase-like_dom_sf"/>
</dbReference>
<dbReference type="PROSITE" id="PS00108">
    <property type="entry name" value="PROTEIN_KINASE_ST"/>
    <property type="match status" value="1"/>
</dbReference>
<dbReference type="GO" id="GO:0030246">
    <property type="term" value="F:carbohydrate binding"/>
    <property type="evidence" value="ECO:0007669"/>
    <property type="project" value="UniProtKB-KW"/>
</dbReference>
<dbReference type="InterPro" id="IPR008271">
    <property type="entry name" value="Ser/Thr_kinase_AS"/>
</dbReference>
<dbReference type="InterPro" id="IPR051343">
    <property type="entry name" value="G-type_lectin_kinases/EP1-like"/>
</dbReference>
<evidence type="ECO:0000256" key="21">
    <source>
        <dbReference type="SAM" id="SignalP"/>
    </source>
</evidence>
<keyword evidence="7" id="KW-0430">Lectin</keyword>
<feature type="domain" description="Bulb-type lectin" evidence="23">
    <location>
        <begin position="35"/>
        <end position="160"/>
    </location>
</feature>
<evidence type="ECO:0000256" key="5">
    <source>
        <dbReference type="ARBA" id="ARBA00022692"/>
    </source>
</evidence>
<evidence type="ECO:0000256" key="7">
    <source>
        <dbReference type="ARBA" id="ARBA00022734"/>
    </source>
</evidence>
<dbReference type="Proteomes" id="UP001634007">
    <property type="component" value="Unassembled WGS sequence"/>
</dbReference>
<comment type="caution">
    <text evidence="24">The sequence shown here is derived from an EMBL/GenBank/DDBJ whole genome shotgun (WGS) entry which is preliminary data.</text>
</comment>
<keyword evidence="10 18" id="KW-0067">ATP-binding</keyword>
<keyword evidence="2 18" id="KW-0723">Serine/threonine-protein kinase</keyword>
<keyword evidence="15" id="KW-0325">Glycoprotein</keyword>
<evidence type="ECO:0000256" key="18">
    <source>
        <dbReference type="PIRNR" id="PIRNR000641"/>
    </source>
</evidence>
<keyword evidence="12 20" id="KW-0472">Membrane</keyword>
<evidence type="ECO:0000256" key="1">
    <source>
        <dbReference type="ARBA" id="ARBA00004479"/>
    </source>
</evidence>
<dbReference type="EMBL" id="JBJKBG010000002">
    <property type="protein sequence ID" value="KAL3751066.1"/>
    <property type="molecule type" value="Genomic_DNA"/>
</dbReference>
<evidence type="ECO:0000256" key="20">
    <source>
        <dbReference type="SAM" id="Phobius"/>
    </source>
</evidence>
<keyword evidence="14" id="KW-0675">Receptor</keyword>
<evidence type="ECO:0000259" key="22">
    <source>
        <dbReference type="PROSITE" id="PS50011"/>
    </source>
</evidence>
<keyword evidence="9 18" id="KW-0418">Kinase</keyword>
<feature type="signal peptide" evidence="21">
    <location>
        <begin position="1"/>
        <end position="28"/>
    </location>
</feature>
<dbReference type="InterPro" id="IPR000719">
    <property type="entry name" value="Prot_kinase_dom"/>
</dbReference>
<dbReference type="GO" id="GO:0005524">
    <property type="term" value="F:ATP binding"/>
    <property type="evidence" value="ECO:0007669"/>
    <property type="project" value="UniProtKB-UniRule"/>
</dbReference>
<evidence type="ECO:0000256" key="3">
    <source>
        <dbReference type="ARBA" id="ARBA00022536"/>
    </source>
</evidence>
<evidence type="ECO:0000256" key="13">
    <source>
        <dbReference type="ARBA" id="ARBA00023157"/>
    </source>
</evidence>
<dbReference type="PROSITE" id="PS50011">
    <property type="entry name" value="PROTEIN_KINASE_DOM"/>
    <property type="match status" value="1"/>
</dbReference>
<evidence type="ECO:0000256" key="16">
    <source>
        <dbReference type="ARBA" id="ARBA00047899"/>
    </source>
</evidence>
<dbReference type="FunFam" id="2.90.10.10:FF:000013">
    <property type="entry name" value="G-type lectin S-receptor-like serine/threonine-protein kinase LECRK1"/>
    <property type="match status" value="1"/>
</dbReference>
<comment type="similarity">
    <text evidence="18">Belongs to the protein kinase superfamily. Ser/Thr protein kinase family.</text>
</comment>
<dbReference type="GO" id="GO:0004674">
    <property type="term" value="F:protein serine/threonine kinase activity"/>
    <property type="evidence" value="ECO:0007669"/>
    <property type="project" value="UniProtKB-KW"/>
</dbReference>
<dbReference type="SMART" id="SM00108">
    <property type="entry name" value="B_lectin"/>
    <property type="match status" value="1"/>
</dbReference>
<keyword evidence="8 18" id="KW-0547">Nucleotide-binding</keyword>
<proteinExistence type="inferred from homology"/>
<dbReference type="SUPFAM" id="SSF56112">
    <property type="entry name" value="Protein kinase-like (PK-like)"/>
    <property type="match status" value="1"/>
</dbReference>
<gene>
    <name evidence="24" type="ORF">ACJRO7_011956</name>
</gene>
<evidence type="ECO:0000256" key="12">
    <source>
        <dbReference type="ARBA" id="ARBA00023136"/>
    </source>
</evidence>
<reference evidence="24 25" key="1">
    <citation type="submission" date="2024-11" db="EMBL/GenBank/DDBJ databases">
        <title>Chromosome-level genome assembly of Eucalyptus globulus Labill. provides insights into its genome evolution.</title>
        <authorList>
            <person name="Li X."/>
        </authorList>
    </citation>
    <scope>NUCLEOTIDE SEQUENCE [LARGE SCALE GENOMIC DNA]</scope>
    <source>
        <strain evidence="24">CL2024</strain>
        <tissue evidence="24">Fresh tender leaves</tissue>
    </source>
</reference>
<comment type="catalytic activity">
    <reaction evidence="16 18">
        <text>L-threonyl-[protein] + ATP = O-phospho-L-threonyl-[protein] + ADP + H(+)</text>
        <dbReference type="Rhea" id="RHEA:46608"/>
        <dbReference type="Rhea" id="RHEA-COMP:11060"/>
        <dbReference type="Rhea" id="RHEA-COMP:11605"/>
        <dbReference type="ChEBI" id="CHEBI:15378"/>
        <dbReference type="ChEBI" id="CHEBI:30013"/>
        <dbReference type="ChEBI" id="CHEBI:30616"/>
        <dbReference type="ChEBI" id="CHEBI:61977"/>
        <dbReference type="ChEBI" id="CHEBI:456216"/>
        <dbReference type="EC" id="2.7.11.1"/>
    </reaction>
</comment>
<dbReference type="InterPro" id="IPR036426">
    <property type="entry name" value="Bulb-type_lectin_dom_sf"/>
</dbReference>
<dbReference type="FunFam" id="2.90.10.30:FF:000001">
    <property type="entry name" value="Serine/threonine-protein kinase"/>
    <property type="match status" value="1"/>
</dbReference>
<dbReference type="PANTHER" id="PTHR47976:SF15">
    <property type="entry name" value="G-TYPE LECTIN S-RECEPTOR-LIKE SERINE_THREONINE-PROTEIN KINASE RLK1"/>
    <property type="match status" value="1"/>
</dbReference>
<keyword evidence="6 21" id="KW-0732">Signal</keyword>
<feature type="transmembrane region" description="Helical" evidence="20">
    <location>
        <begin position="478"/>
        <end position="508"/>
    </location>
</feature>
<dbReference type="InterPro" id="IPR017441">
    <property type="entry name" value="Protein_kinase_ATP_BS"/>
</dbReference>
<dbReference type="CDD" id="cd14066">
    <property type="entry name" value="STKc_IRAK"/>
    <property type="match status" value="1"/>
</dbReference>
<keyword evidence="11 20" id="KW-1133">Transmembrane helix</keyword>
<dbReference type="Pfam" id="PF00069">
    <property type="entry name" value="Pkinase"/>
    <property type="match status" value="1"/>
</dbReference>
<evidence type="ECO:0000259" key="23">
    <source>
        <dbReference type="PROSITE" id="PS50927"/>
    </source>
</evidence>
<feature type="chain" id="PRO_5044780130" description="Receptor-like serine/threonine-protein kinase" evidence="21">
    <location>
        <begin position="29"/>
        <end position="833"/>
    </location>
</feature>
<dbReference type="EC" id="2.7.11.1" evidence="18"/>
<dbReference type="PIRSF" id="PIRSF000641">
    <property type="entry name" value="SRK"/>
    <property type="match status" value="1"/>
</dbReference>
<protein>
    <recommendedName>
        <fullName evidence="18">Receptor-like serine/threonine-protein kinase</fullName>
        <ecNumber evidence="18">2.7.11.1</ecNumber>
    </recommendedName>
</protein>
<evidence type="ECO:0000256" key="4">
    <source>
        <dbReference type="ARBA" id="ARBA00022679"/>
    </source>
</evidence>
<dbReference type="Gene3D" id="2.90.10.10">
    <property type="entry name" value="Bulb-type lectin domain"/>
    <property type="match status" value="2"/>
</dbReference>
<dbReference type="PANTHER" id="PTHR47976">
    <property type="entry name" value="G-TYPE LECTIN S-RECEPTOR-LIKE SERINE/THREONINE-PROTEIN KINASE SD2-5"/>
    <property type="match status" value="1"/>
</dbReference>
<dbReference type="Gene3D" id="3.30.200.20">
    <property type="entry name" value="Phosphorylase Kinase, domain 1"/>
    <property type="match status" value="1"/>
</dbReference>
<dbReference type="PROSITE" id="PS00107">
    <property type="entry name" value="PROTEIN_KINASE_ATP"/>
    <property type="match status" value="1"/>
</dbReference>
<name>A0ABD3LGZ9_EUCGL</name>
<dbReference type="Pfam" id="PF01453">
    <property type="entry name" value="B_lectin"/>
    <property type="match status" value="1"/>
</dbReference>
<evidence type="ECO:0000313" key="25">
    <source>
        <dbReference type="Proteomes" id="UP001634007"/>
    </source>
</evidence>
<evidence type="ECO:0000256" key="19">
    <source>
        <dbReference type="PROSITE-ProRule" id="PRU10141"/>
    </source>
</evidence>
<feature type="binding site" evidence="19">
    <location>
        <position position="568"/>
    </location>
    <ligand>
        <name>ATP</name>
        <dbReference type="ChEBI" id="CHEBI:30616"/>
    </ligand>
</feature>
<feature type="domain" description="Protein kinase" evidence="22">
    <location>
        <begin position="539"/>
        <end position="813"/>
    </location>
</feature>
<evidence type="ECO:0000256" key="17">
    <source>
        <dbReference type="ARBA" id="ARBA00048679"/>
    </source>
</evidence>
<organism evidence="24 25">
    <name type="scientific">Eucalyptus globulus</name>
    <name type="common">Tasmanian blue gum</name>
    <dbReference type="NCBI Taxonomy" id="34317"/>
    <lineage>
        <taxon>Eukaryota</taxon>
        <taxon>Viridiplantae</taxon>
        <taxon>Streptophyta</taxon>
        <taxon>Embryophyta</taxon>
        <taxon>Tracheophyta</taxon>
        <taxon>Spermatophyta</taxon>
        <taxon>Magnoliopsida</taxon>
        <taxon>eudicotyledons</taxon>
        <taxon>Gunneridae</taxon>
        <taxon>Pentapetalae</taxon>
        <taxon>rosids</taxon>
        <taxon>malvids</taxon>
        <taxon>Myrtales</taxon>
        <taxon>Myrtaceae</taxon>
        <taxon>Myrtoideae</taxon>
        <taxon>Eucalypteae</taxon>
        <taxon>Eucalyptus</taxon>
    </lineage>
</organism>
<dbReference type="SUPFAM" id="SSF51110">
    <property type="entry name" value="alpha-D-mannose-specific plant lectins"/>
    <property type="match status" value="1"/>
</dbReference>
<sequence length="833" mass="93085">MNPPSPSPVSIHHMLHLWLFLFPVLCVAQTNITVGSSFTAANGNSSMSSWLSPSREFAFGFRSLSNGNNAKDERLFLLSIWYNKIPSETVVWFANGDRPVPENSKLALTSNLGLVLTDPQGEELWKSENILGDVSRAIFNDTGNFVIFDSKSEKLWESFKDPRDTLLPSQTLGKNKLLFSRRSEEIFSRGKFQLRMLDSGDLVLNTINLPSNYANEEYNITKTAGDSNGSASSGKELVFSDSGSLFVSKENGGEVYLSQEKVPLASDFYLRVTLDFDGVLTQYYHPRNSSTDGSWSILWTQPENICSDVVSQGGVGVCGYNSICTLGEHNRPNCGCPDRYTLLDPSDEHGGCVPNFTLSSCSEDEEKQNHGSAEDIYTFVELKNTGFPPSNYAQLGPFPMDECRNSCLHDCMCAVAVLVDGKTCKKKSLPLSNGRFDPRYNWMAMIKVPKSDLPLTPTNDSKFPIPGLKAKEKNPRTWILAGSLLLGTSVFVNILFIGASTLGFCVIYRKKPEKLNPRENLVETNLRCFTYQELFKATDGFKEELGRGAFGIVYKGFIPSDVAVAVKKLTNVFQDKEKEFRTEVNVIGQTHHKNLVRLLGFCDEGQERLLVYEFLSNGTLWSLLFTGESRPSWNQRCQIASAIARGLLYLHEECTMKIVHCDIKPRNILLDEYYNARISDFGLAKLLKMDQSYTLTNIRGTRGYVAPEWFRSLPITAKVDVYSYGVLLLEIICCRSCLGGEMGGERERELLTDWAYDCFVDGKLDALVEGDIEALSEREKLTNLAMVAFWCVQEDPSLRPTMKKVTQMLDGTVEVPVPPCPFAFSSCTTIIPK</sequence>
<dbReference type="GO" id="GO:0016020">
    <property type="term" value="C:membrane"/>
    <property type="evidence" value="ECO:0007669"/>
    <property type="project" value="UniProtKB-SubCell"/>
</dbReference>
<dbReference type="FunFam" id="3.30.200.20:FF:000059">
    <property type="entry name" value="S-receptor-like serine/threonine-protein kinase"/>
    <property type="match status" value="1"/>
</dbReference>
<accession>A0ABD3LGZ9</accession>
<evidence type="ECO:0000256" key="9">
    <source>
        <dbReference type="ARBA" id="ARBA00022777"/>
    </source>
</evidence>
<evidence type="ECO:0000256" key="10">
    <source>
        <dbReference type="ARBA" id="ARBA00022840"/>
    </source>
</evidence>
<comment type="catalytic activity">
    <reaction evidence="17 18">
        <text>L-seryl-[protein] + ATP = O-phospho-L-seryl-[protein] + ADP + H(+)</text>
        <dbReference type="Rhea" id="RHEA:17989"/>
        <dbReference type="Rhea" id="RHEA-COMP:9863"/>
        <dbReference type="Rhea" id="RHEA-COMP:11604"/>
        <dbReference type="ChEBI" id="CHEBI:15378"/>
        <dbReference type="ChEBI" id="CHEBI:29999"/>
        <dbReference type="ChEBI" id="CHEBI:30616"/>
        <dbReference type="ChEBI" id="CHEBI:83421"/>
        <dbReference type="ChEBI" id="CHEBI:456216"/>
        <dbReference type="EC" id="2.7.11.1"/>
    </reaction>
</comment>
<evidence type="ECO:0000313" key="24">
    <source>
        <dbReference type="EMBL" id="KAL3751066.1"/>
    </source>
</evidence>
<keyword evidence="4 18" id="KW-0808">Transferase</keyword>
<dbReference type="FunFam" id="1.10.510.10:FF:000237">
    <property type="entry name" value="G-type lectin S-receptor-like serine/threonine-protein kinase"/>
    <property type="match status" value="1"/>
</dbReference>
<dbReference type="CDD" id="cd00028">
    <property type="entry name" value="B_lectin"/>
    <property type="match status" value="1"/>
</dbReference>
<evidence type="ECO:0000256" key="2">
    <source>
        <dbReference type="ARBA" id="ARBA00022527"/>
    </source>
</evidence>
<evidence type="ECO:0000256" key="14">
    <source>
        <dbReference type="ARBA" id="ARBA00023170"/>
    </source>
</evidence>
<keyword evidence="13" id="KW-1015">Disulfide bond</keyword>
<evidence type="ECO:0000256" key="15">
    <source>
        <dbReference type="ARBA" id="ARBA00023180"/>
    </source>
</evidence>
<comment type="subcellular location">
    <subcellularLocation>
        <location evidence="1">Membrane</location>
        <topology evidence="1">Single-pass type I membrane protein</topology>
    </subcellularLocation>
</comment>
<dbReference type="SMART" id="SM00220">
    <property type="entry name" value="S_TKc"/>
    <property type="match status" value="1"/>
</dbReference>
<dbReference type="AlphaFoldDB" id="A0ABD3LGZ9"/>
<keyword evidence="5 20" id="KW-0812">Transmembrane</keyword>
<dbReference type="InterPro" id="IPR001480">
    <property type="entry name" value="Bulb-type_lectin_dom"/>
</dbReference>
<keyword evidence="25" id="KW-1185">Reference proteome</keyword>
<evidence type="ECO:0000256" key="8">
    <source>
        <dbReference type="ARBA" id="ARBA00022741"/>
    </source>
</evidence>
<evidence type="ECO:0000256" key="6">
    <source>
        <dbReference type="ARBA" id="ARBA00022729"/>
    </source>
</evidence>
<dbReference type="PROSITE" id="PS50927">
    <property type="entry name" value="BULB_LECTIN"/>
    <property type="match status" value="1"/>
</dbReference>
<dbReference type="InterPro" id="IPR024171">
    <property type="entry name" value="SRK-like_kinase"/>
</dbReference>
<keyword evidence="3" id="KW-0245">EGF-like domain</keyword>
<evidence type="ECO:0000256" key="11">
    <source>
        <dbReference type="ARBA" id="ARBA00022989"/>
    </source>
</evidence>